<feature type="region of interest" description="Disordered" evidence="3">
    <location>
        <begin position="1"/>
        <end position="21"/>
    </location>
</feature>
<evidence type="ECO:0000313" key="7">
    <source>
        <dbReference type="Proteomes" id="UP000001514"/>
    </source>
</evidence>
<dbReference type="InterPro" id="IPR000727">
    <property type="entry name" value="T_SNARE_dom"/>
</dbReference>
<dbReference type="GO" id="GO:0005484">
    <property type="term" value="F:SNAP receptor activity"/>
    <property type="evidence" value="ECO:0000318"/>
    <property type="project" value="GO_Central"/>
</dbReference>
<keyword evidence="4" id="KW-1133">Transmembrane helix</keyword>
<dbReference type="AlphaFoldDB" id="D8SZM0"/>
<evidence type="ECO:0000256" key="4">
    <source>
        <dbReference type="SAM" id="Phobius"/>
    </source>
</evidence>
<dbReference type="SUPFAM" id="SSF47661">
    <property type="entry name" value="t-snare proteins"/>
    <property type="match status" value="1"/>
</dbReference>
<dbReference type="SMART" id="SM00503">
    <property type="entry name" value="SynN"/>
    <property type="match status" value="1"/>
</dbReference>
<dbReference type="InParanoid" id="D8SZM0"/>
<dbReference type="GO" id="GO:0048278">
    <property type="term" value="P:vesicle docking"/>
    <property type="evidence" value="ECO:0000318"/>
    <property type="project" value="GO_Central"/>
</dbReference>
<dbReference type="PANTHER" id="PTHR19957:SF398">
    <property type="entry name" value="SYNTAXIN-23"/>
    <property type="match status" value="1"/>
</dbReference>
<dbReference type="GO" id="GO:0031201">
    <property type="term" value="C:SNARE complex"/>
    <property type="evidence" value="ECO:0000318"/>
    <property type="project" value="GO_Central"/>
</dbReference>
<dbReference type="GO" id="GO:0006906">
    <property type="term" value="P:vesicle fusion"/>
    <property type="evidence" value="ECO:0000318"/>
    <property type="project" value="GO_Central"/>
</dbReference>
<accession>D8SZM0</accession>
<dbReference type="SMART" id="SM00397">
    <property type="entry name" value="t_SNARE"/>
    <property type="match status" value="1"/>
</dbReference>
<dbReference type="CDD" id="cd15840">
    <property type="entry name" value="SNARE_Qa"/>
    <property type="match status" value="1"/>
</dbReference>
<keyword evidence="4" id="KW-0472">Membrane</keyword>
<dbReference type="GO" id="GO:0006886">
    <property type="term" value="P:intracellular protein transport"/>
    <property type="evidence" value="ECO:0000318"/>
    <property type="project" value="GO_Central"/>
</dbReference>
<evidence type="ECO:0000313" key="6">
    <source>
        <dbReference type="EMBL" id="EFJ10108.1"/>
    </source>
</evidence>
<dbReference type="PANTHER" id="PTHR19957">
    <property type="entry name" value="SYNTAXIN"/>
    <property type="match status" value="1"/>
</dbReference>
<dbReference type="STRING" id="88036.D8SZM0"/>
<dbReference type="Pfam" id="PF05739">
    <property type="entry name" value="SNARE"/>
    <property type="match status" value="1"/>
</dbReference>
<evidence type="ECO:0000259" key="5">
    <source>
        <dbReference type="PROSITE" id="PS50192"/>
    </source>
</evidence>
<dbReference type="OrthoDB" id="364348at2759"/>
<gene>
    <name evidence="6" type="ORF">SELMODRAFT_184113</name>
</gene>
<organism evidence="7">
    <name type="scientific">Selaginella moellendorffii</name>
    <name type="common">Spikemoss</name>
    <dbReference type="NCBI Taxonomy" id="88036"/>
    <lineage>
        <taxon>Eukaryota</taxon>
        <taxon>Viridiplantae</taxon>
        <taxon>Streptophyta</taxon>
        <taxon>Embryophyta</taxon>
        <taxon>Tracheophyta</taxon>
        <taxon>Lycopodiopsida</taxon>
        <taxon>Selaginellales</taxon>
        <taxon>Selaginellaceae</taxon>
        <taxon>Selaginella</taxon>
    </lineage>
</organism>
<keyword evidence="7" id="KW-1185">Reference proteome</keyword>
<dbReference type="KEGG" id="smo:SELMODRAFT_184113"/>
<name>D8SZM0_SELML</name>
<keyword evidence="4" id="KW-0812">Transmembrane</keyword>
<dbReference type="PROSITE" id="PS50192">
    <property type="entry name" value="T_SNARE"/>
    <property type="match status" value="1"/>
</dbReference>
<evidence type="ECO:0000256" key="2">
    <source>
        <dbReference type="ARBA" id="ARBA00022927"/>
    </source>
</evidence>
<keyword evidence="2" id="KW-0653">Protein transport</keyword>
<reference evidence="6 7" key="1">
    <citation type="journal article" date="2011" name="Science">
        <title>The Selaginella genome identifies genetic changes associated with the evolution of vascular plants.</title>
        <authorList>
            <person name="Banks J.A."/>
            <person name="Nishiyama T."/>
            <person name="Hasebe M."/>
            <person name="Bowman J.L."/>
            <person name="Gribskov M."/>
            <person name="dePamphilis C."/>
            <person name="Albert V.A."/>
            <person name="Aono N."/>
            <person name="Aoyama T."/>
            <person name="Ambrose B.A."/>
            <person name="Ashton N.W."/>
            <person name="Axtell M.J."/>
            <person name="Barker E."/>
            <person name="Barker M.S."/>
            <person name="Bennetzen J.L."/>
            <person name="Bonawitz N.D."/>
            <person name="Chapple C."/>
            <person name="Cheng C."/>
            <person name="Correa L.G."/>
            <person name="Dacre M."/>
            <person name="DeBarry J."/>
            <person name="Dreyer I."/>
            <person name="Elias M."/>
            <person name="Engstrom E.M."/>
            <person name="Estelle M."/>
            <person name="Feng L."/>
            <person name="Finet C."/>
            <person name="Floyd S.K."/>
            <person name="Frommer W.B."/>
            <person name="Fujita T."/>
            <person name="Gramzow L."/>
            <person name="Gutensohn M."/>
            <person name="Harholt J."/>
            <person name="Hattori M."/>
            <person name="Heyl A."/>
            <person name="Hirai T."/>
            <person name="Hiwatashi Y."/>
            <person name="Ishikawa M."/>
            <person name="Iwata M."/>
            <person name="Karol K.G."/>
            <person name="Koehler B."/>
            <person name="Kolukisaoglu U."/>
            <person name="Kubo M."/>
            <person name="Kurata T."/>
            <person name="Lalonde S."/>
            <person name="Li K."/>
            <person name="Li Y."/>
            <person name="Litt A."/>
            <person name="Lyons E."/>
            <person name="Manning G."/>
            <person name="Maruyama T."/>
            <person name="Michael T.P."/>
            <person name="Mikami K."/>
            <person name="Miyazaki S."/>
            <person name="Morinaga S."/>
            <person name="Murata T."/>
            <person name="Mueller-Roeber B."/>
            <person name="Nelson D.R."/>
            <person name="Obara M."/>
            <person name="Oguri Y."/>
            <person name="Olmstead R.G."/>
            <person name="Onodera N."/>
            <person name="Petersen B.L."/>
            <person name="Pils B."/>
            <person name="Prigge M."/>
            <person name="Rensing S.A."/>
            <person name="Riano-Pachon D.M."/>
            <person name="Roberts A.W."/>
            <person name="Sato Y."/>
            <person name="Scheller H.V."/>
            <person name="Schulz B."/>
            <person name="Schulz C."/>
            <person name="Shakirov E.V."/>
            <person name="Shibagaki N."/>
            <person name="Shinohara N."/>
            <person name="Shippen D.E."/>
            <person name="Soerensen I."/>
            <person name="Sotooka R."/>
            <person name="Sugimoto N."/>
            <person name="Sugita M."/>
            <person name="Sumikawa N."/>
            <person name="Tanurdzic M."/>
            <person name="Theissen G."/>
            <person name="Ulvskov P."/>
            <person name="Wakazuki S."/>
            <person name="Weng J.K."/>
            <person name="Willats W.W."/>
            <person name="Wipf D."/>
            <person name="Wolf P.G."/>
            <person name="Yang L."/>
            <person name="Zimmer A.D."/>
            <person name="Zhu Q."/>
            <person name="Mitros T."/>
            <person name="Hellsten U."/>
            <person name="Loque D."/>
            <person name="Otillar R."/>
            <person name="Salamov A."/>
            <person name="Schmutz J."/>
            <person name="Shapiro H."/>
            <person name="Lindquist E."/>
            <person name="Lucas S."/>
            <person name="Rokhsar D."/>
            <person name="Grigoriev I.V."/>
        </authorList>
    </citation>
    <scope>NUCLEOTIDE SEQUENCE [LARGE SCALE GENOMIC DNA]</scope>
</reference>
<dbReference type="HOGENOM" id="CLU_059257_3_0_1"/>
<evidence type="ECO:0000256" key="3">
    <source>
        <dbReference type="SAM" id="MobiDB-lite"/>
    </source>
</evidence>
<dbReference type="Gene3D" id="1.20.58.70">
    <property type="match status" value="1"/>
</dbReference>
<protein>
    <recommendedName>
        <fullName evidence="5">t-SNARE coiled-coil homology domain-containing protein</fullName>
    </recommendedName>
</protein>
<dbReference type="Gene3D" id="1.20.5.110">
    <property type="match status" value="1"/>
</dbReference>
<dbReference type="OMA" id="SSTLMCW"/>
<proteinExistence type="inferred from homology"/>
<feature type="transmembrane region" description="Helical" evidence="4">
    <location>
        <begin position="245"/>
        <end position="267"/>
    </location>
</feature>
<dbReference type="EMBL" id="GL377656">
    <property type="protein sequence ID" value="EFJ10108.1"/>
    <property type="molecule type" value="Genomic_DNA"/>
</dbReference>
<dbReference type="Pfam" id="PF14523">
    <property type="entry name" value="Syntaxin_2"/>
    <property type="match status" value="1"/>
</dbReference>
<dbReference type="eggNOG" id="KOG0811">
    <property type="taxonomic scope" value="Eukaryota"/>
</dbReference>
<comment type="similarity">
    <text evidence="1">Belongs to the syntaxin family.</text>
</comment>
<dbReference type="Gramene" id="EFJ10108">
    <property type="protein sequence ID" value="EFJ10108"/>
    <property type="gene ID" value="SELMODRAFT_184113"/>
</dbReference>
<dbReference type="InterPro" id="IPR006011">
    <property type="entry name" value="Syntaxin_N"/>
</dbReference>
<feature type="domain" description="T-SNARE coiled-coil homology" evidence="5">
    <location>
        <begin position="175"/>
        <end position="237"/>
    </location>
</feature>
<dbReference type="GO" id="GO:0012505">
    <property type="term" value="C:endomembrane system"/>
    <property type="evidence" value="ECO:0000318"/>
    <property type="project" value="GO_Central"/>
</dbReference>
<evidence type="ECO:0000256" key="1">
    <source>
        <dbReference type="ARBA" id="ARBA00009063"/>
    </source>
</evidence>
<sequence>MSYQDIESNEGPSPSKQQRATSLLSSGVFQINTRVSAFKKLVNNLGTPKDTVEGRKQLHKLRQQIGNMVKDTSNALKEASKIDHSVPGSASKKYEDAKLARDFQAVLQDFQAVQKKAAEWEAAYTPFVPEAVLPSSYTAGELNLTSQESREDRAMLVEQRRQDVLRLENEVMFNEAIIEEREESIREIQNQIGEVHEIFSDLAVLVREQGNIIGEVETNVDSSEALTRDARRHLSRAEESQKSGTSLTCLLVFLFGVLLLVILIVFVA</sequence>
<dbReference type="Proteomes" id="UP000001514">
    <property type="component" value="Unassembled WGS sequence"/>
</dbReference>
<dbReference type="GO" id="GO:0000149">
    <property type="term" value="F:SNARE binding"/>
    <property type="evidence" value="ECO:0000318"/>
    <property type="project" value="GO_Central"/>
</dbReference>
<dbReference type="InterPro" id="IPR045242">
    <property type="entry name" value="Syntaxin"/>
</dbReference>
<keyword evidence="2" id="KW-0813">Transport</keyword>
<dbReference type="InterPro" id="IPR010989">
    <property type="entry name" value="SNARE"/>
</dbReference>